<dbReference type="InParanoid" id="D0NBT3"/>
<protein>
    <submittedName>
        <fullName evidence="2">Uncharacterized protein</fullName>
    </submittedName>
</protein>
<feature type="region of interest" description="Disordered" evidence="1">
    <location>
        <begin position="20"/>
        <end position="55"/>
    </location>
</feature>
<accession>D0NBT3</accession>
<evidence type="ECO:0000313" key="2">
    <source>
        <dbReference type="EMBL" id="EEY55238.1"/>
    </source>
</evidence>
<dbReference type="KEGG" id="pif:PITG_09142"/>
<reference evidence="3" key="1">
    <citation type="journal article" date="2009" name="Nature">
        <title>Genome sequence and analysis of the Irish potato famine pathogen Phytophthora infestans.</title>
        <authorList>
            <consortium name="The Broad Institute Genome Sequencing Platform"/>
            <person name="Haas B.J."/>
            <person name="Kamoun S."/>
            <person name="Zody M.C."/>
            <person name="Jiang R.H."/>
            <person name="Handsaker R.E."/>
            <person name="Cano L.M."/>
            <person name="Grabherr M."/>
            <person name="Kodira C.D."/>
            <person name="Raffaele S."/>
            <person name="Torto-Alalibo T."/>
            <person name="Bozkurt T.O."/>
            <person name="Ah-Fong A.M."/>
            <person name="Alvarado L."/>
            <person name="Anderson V.L."/>
            <person name="Armstrong M.R."/>
            <person name="Avrova A."/>
            <person name="Baxter L."/>
            <person name="Beynon J."/>
            <person name="Boevink P.C."/>
            <person name="Bollmann S.R."/>
            <person name="Bos J.I."/>
            <person name="Bulone V."/>
            <person name="Cai G."/>
            <person name="Cakir C."/>
            <person name="Carrington J.C."/>
            <person name="Chawner M."/>
            <person name="Conti L."/>
            <person name="Costanzo S."/>
            <person name="Ewan R."/>
            <person name="Fahlgren N."/>
            <person name="Fischbach M.A."/>
            <person name="Fugelstad J."/>
            <person name="Gilroy E.M."/>
            <person name="Gnerre S."/>
            <person name="Green P.J."/>
            <person name="Grenville-Briggs L.J."/>
            <person name="Griffith J."/>
            <person name="Grunwald N.J."/>
            <person name="Horn K."/>
            <person name="Horner N.R."/>
            <person name="Hu C.H."/>
            <person name="Huitema E."/>
            <person name="Jeong D.H."/>
            <person name="Jones A.M."/>
            <person name="Jones J.D."/>
            <person name="Jones R.W."/>
            <person name="Karlsson E.K."/>
            <person name="Kunjeti S.G."/>
            <person name="Lamour K."/>
            <person name="Liu Z."/>
            <person name="Ma L."/>
            <person name="Maclean D."/>
            <person name="Chibucos M.C."/>
            <person name="McDonald H."/>
            <person name="McWalters J."/>
            <person name="Meijer H.J."/>
            <person name="Morgan W."/>
            <person name="Morris P.F."/>
            <person name="Munro C.A."/>
            <person name="O'Neill K."/>
            <person name="Ospina-Giraldo M."/>
            <person name="Pinzon A."/>
            <person name="Pritchard L."/>
            <person name="Ramsahoye B."/>
            <person name="Ren Q."/>
            <person name="Restrepo S."/>
            <person name="Roy S."/>
            <person name="Sadanandom A."/>
            <person name="Savidor A."/>
            <person name="Schornack S."/>
            <person name="Schwartz D.C."/>
            <person name="Schumann U.D."/>
            <person name="Schwessinger B."/>
            <person name="Seyer L."/>
            <person name="Sharpe T."/>
            <person name="Silvar C."/>
            <person name="Song J."/>
            <person name="Studholme D.J."/>
            <person name="Sykes S."/>
            <person name="Thines M."/>
            <person name="van de Vondervoort P.J."/>
            <person name="Phuntumart V."/>
            <person name="Wawra S."/>
            <person name="Weide R."/>
            <person name="Win J."/>
            <person name="Young C."/>
            <person name="Zhou S."/>
            <person name="Fry W."/>
            <person name="Meyers B.C."/>
            <person name="van West P."/>
            <person name="Ristaino J."/>
            <person name="Govers F."/>
            <person name="Birch P.R."/>
            <person name="Whisson S.C."/>
            <person name="Judelson H.S."/>
            <person name="Nusbaum C."/>
        </authorList>
    </citation>
    <scope>NUCLEOTIDE SEQUENCE [LARGE SCALE GENOMIC DNA]</scope>
    <source>
        <strain evidence="3">T30-4</strain>
    </source>
</reference>
<keyword evidence="3" id="KW-1185">Reference proteome</keyword>
<dbReference type="HOGENOM" id="CLU_2031223_0_0_1"/>
<dbReference type="GeneID" id="9470489"/>
<dbReference type="VEuPathDB" id="FungiDB:PITG_09142"/>
<feature type="compositionally biased region" description="Low complexity" evidence="1">
    <location>
        <begin position="25"/>
        <end position="53"/>
    </location>
</feature>
<evidence type="ECO:0000256" key="1">
    <source>
        <dbReference type="SAM" id="MobiDB-lite"/>
    </source>
</evidence>
<sequence length="122" mass="13061">MVNIRYDPIRLSQATSAKRNCVARSTTKQAKSNSASSSNHCQSGKPPSSSSSSAYILFRPGSNKVASLPCGRASCHRIDQNYLAEGASIFSPEVILGARSGVVISHWRHSRACPSMALDHVT</sequence>
<evidence type="ECO:0000313" key="3">
    <source>
        <dbReference type="Proteomes" id="UP000006643"/>
    </source>
</evidence>
<dbReference type="EMBL" id="DS028131">
    <property type="protein sequence ID" value="EEY55238.1"/>
    <property type="molecule type" value="Genomic_DNA"/>
</dbReference>
<organism evidence="2 3">
    <name type="scientific">Phytophthora infestans (strain T30-4)</name>
    <name type="common">Potato late blight agent</name>
    <dbReference type="NCBI Taxonomy" id="403677"/>
    <lineage>
        <taxon>Eukaryota</taxon>
        <taxon>Sar</taxon>
        <taxon>Stramenopiles</taxon>
        <taxon>Oomycota</taxon>
        <taxon>Peronosporomycetes</taxon>
        <taxon>Peronosporales</taxon>
        <taxon>Peronosporaceae</taxon>
        <taxon>Phytophthora</taxon>
    </lineage>
</organism>
<gene>
    <name evidence="2" type="ORF">PITG_09142</name>
</gene>
<dbReference type="AlphaFoldDB" id="D0NBT3"/>
<dbReference type="Proteomes" id="UP000006643">
    <property type="component" value="Unassembled WGS sequence"/>
</dbReference>
<name>D0NBT3_PHYIT</name>
<proteinExistence type="predicted"/>
<dbReference type="RefSeq" id="XP_002903462.1">
    <property type="nucleotide sequence ID" value="XM_002903416.1"/>
</dbReference>